<gene>
    <name evidence="1" type="ORF">SCALOS_LOCUS1841</name>
</gene>
<dbReference type="EMBL" id="CAJVPM010001402">
    <property type="protein sequence ID" value="CAG8466417.1"/>
    <property type="molecule type" value="Genomic_DNA"/>
</dbReference>
<protein>
    <submittedName>
        <fullName evidence="1">8542_t:CDS:1</fullName>
    </submittedName>
</protein>
<comment type="caution">
    <text evidence="1">The sequence shown here is derived from an EMBL/GenBank/DDBJ whole genome shotgun (WGS) entry which is preliminary data.</text>
</comment>
<accession>A0ACA9KCQ4</accession>
<evidence type="ECO:0000313" key="1">
    <source>
        <dbReference type="EMBL" id="CAG8466417.1"/>
    </source>
</evidence>
<organism evidence="1 2">
    <name type="scientific">Scutellospora calospora</name>
    <dbReference type="NCBI Taxonomy" id="85575"/>
    <lineage>
        <taxon>Eukaryota</taxon>
        <taxon>Fungi</taxon>
        <taxon>Fungi incertae sedis</taxon>
        <taxon>Mucoromycota</taxon>
        <taxon>Glomeromycotina</taxon>
        <taxon>Glomeromycetes</taxon>
        <taxon>Diversisporales</taxon>
        <taxon>Gigasporaceae</taxon>
        <taxon>Scutellospora</taxon>
    </lineage>
</organism>
<sequence length="86" mass="9870">MNCVEQIIEEEEEDEVIFGYVRRKIQDETLNSELFELEVNSNVFRVCSLEPEVIHLNLVGLNGLEVGLLQLVLSFDTYDVRSPGLK</sequence>
<dbReference type="Proteomes" id="UP000789860">
    <property type="component" value="Unassembled WGS sequence"/>
</dbReference>
<name>A0ACA9KCQ4_9GLOM</name>
<keyword evidence="2" id="KW-1185">Reference proteome</keyword>
<proteinExistence type="predicted"/>
<reference evidence="1" key="1">
    <citation type="submission" date="2021-06" db="EMBL/GenBank/DDBJ databases">
        <authorList>
            <person name="Kallberg Y."/>
            <person name="Tangrot J."/>
            <person name="Rosling A."/>
        </authorList>
    </citation>
    <scope>NUCLEOTIDE SEQUENCE</scope>
    <source>
        <strain evidence="1">AU212A</strain>
    </source>
</reference>
<evidence type="ECO:0000313" key="2">
    <source>
        <dbReference type="Proteomes" id="UP000789860"/>
    </source>
</evidence>